<name>A0A1J5RK64_9ZZZZ</name>
<dbReference type="InterPro" id="IPR027417">
    <property type="entry name" value="P-loop_NTPase"/>
</dbReference>
<dbReference type="SUPFAM" id="SSF52540">
    <property type="entry name" value="P-loop containing nucleoside triphosphate hydrolases"/>
    <property type="match status" value="1"/>
</dbReference>
<dbReference type="PANTHER" id="PTHR12788">
    <property type="entry name" value="PROTEIN-TYROSINE SULFOTRANSFERASE 2"/>
    <property type="match status" value="1"/>
</dbReference>
<protein>
    <submittedName>
        <fullName evidence="2">Tetratricopeptide repeat protein</fullName>
    </submittedName>
</protein>
<dbReference type="AlphaFoldDB" id="A0A1J5RK64"/>
<keyword evidence="1" id="KW-0808">Transferase</keyword>
<reference evidence="2" key="1">
    <citation type="submission" date="2016-10" db="EMBL/GenBank/DDBJ databases">
        <title>Sequence of Gallionella enrichment culture.</title>
        <authorList>
            <person name="Poehlein A."/>
            <person name="Muehling M."/>
            <person name="Daniel R."/>
        </authorList>
    </citation>
    <scope>NUCLEOTIDE SEQUENCE</scope>
</reference>
<dbReference type="PANTHER" id="PTHR12788:SF10">
    <property type="entry name" value="PROTEIN-TYROSINE SULFOTRANSFERASE"/>
    <property type="match status" value="1"/>
</dbReference>
<dbReference type="Pfam" id="PF13414">
    <property type="entry name" value="TPR_11"/>
    <property type="match status" value="1"/>
</dbReference>
<accession>A0A1J5RK64</accession>
<organism evidence="2">
    <name type="scientific">mine drainage metagenome</name>
    <dbReference type="NCBI Taxonomy" id="410659"/>
    <lineage>
        <taxon>unclassified sequences</taxon>
        <taxon>metagenomes</taxon>
        <taxon>ecological metagenomes</taxon>
    </lineage>
</organism>
<dbReference type="PROSITE" id="PS50005">
    <property type="entry name" value="TPR"/>
    <property type="match status" value="1"/>
</dbReference>
<proteinExistence type="predicted"/>
<dbReference type="SMART" id="SM00028">
    <property type="entry name" value="TPR"/>
    <property type="match status" value="1"/>
</dbReference>
<dbReference type="InterPro" id="IPR011990">
    <property type="entry name" value="TPR-like_helical_dom_sf"/>
</dbReference>
<evidence type="ECO:0000256" key="1">
    <source>
        <dbReference type="ARBA" id="ARBA00022679"/>
    </source>
</evidence>
<dbReference type="SUPFAM" id="SSF48452">
    <property type="entry name" value="TPR-like"/>
    <property type="match status" value="1"/>
</dbReference>
<dbReference type="EMBL" id="MLJW01000158">
    <property type="protein sequence ID" value="OIQ95874.1"/>
    <property type="molecule type" value="Genomic_DNA"/>
</dbReference>
<dbReference type="Gene3D" id="1.25.40.10">
    <property type="entry name" value="Tetratricopeptide repeat domain"/>
    <property type="match status" value="1"/>
</dbReference>
<dbReference type="InterPro" id="IPR019734">
    <property type="entry name" value="TPR_rpt"/>
</dbReference>
<dbReference type="GO" id="GO:0005794">
    <property type="term" value="C:Golgi apparatus"/>
    <property type="evidence" value="ECO:0007669"/>
    <property type="project" value="UniProtKB-ARBA"/>
</dbReference>
<evidence type="ECO:0000313" key="2">
    <source>
        <dbReference type="EMBL" id="OIQ95874.1"/>
    </source>
</evidence>
<comment type="caution">
    <text evidence="2">The sequence shown here is derived from an EMBL/GenBank/DDBJ whole genome shotgun (WGS) entry which is preliminary data.</text>
</comment>
<dbReference type="GO" id="GO:0008476">
    <property type="term" value="F:protein-tyrosine sulfotransferase activity"/>
    <property type="evidence" value="ECO:0007669"/>
    <property type="project" value="InterPro"/>
</dbReference>
<gene>
    <name evidence="2" type="ORF">GALL_221200</name>
</gene>
<dbReference type="Gene3D" id="3.40.50.300">
    <property type="entry name" value="P-loop containing nucleotide triphosphate hydrolases"/>
    <property type="match status" value="1"/>
</dbReference>
<sequence length="145" mass="16040">MLRQSGLHQEAEAAGRRAVALDSRSAAAWSNLGIVLRESGKLEESLNCLLKVAALSPDSPEAHNNEVSYEAVVEDLEGEARRLIAFCGLEWNEACLSFHTLKRPVRTASVTQVRQPIYRGSVGRWRPYARYLGPLLEALERQAPA</sequence>
<dbReference type="InterPro" id="IPR026634">
    <property type="entry name" value="TPST-like"/>
</dbReference>